<dbReference type="Proteomes" id="UP000499080">
    <property type="component" value="Unassembled WGS sequence"/>
</dbReference>
<gene>
    <name evidence="1" type="ORF">AVEN_136460_1</name>
</gene>
<dbReference type="EMBL" id="BGPR01003729">
    <property type="protein sequence ID" value="GBM91728.1"/>
    <property type="molecule type" value="Genomic_DNA"/>
</dbReference>
<keyword evidence="2" id="KW-1185">Reference proteome</keyword>
<comment type="caution">
    <text evidence="1">The sequence shown here is derived from an EMBL/GenBank/DDBJ whole genome shotgun (WGS) entry which is preliminary data.</text>
</comment>
<organism evidence="1 2">
    <name type="scientific">Araneus ventricosus</name>
    <name type="common">Orbweaver spider</name>
    <name type="synonym">Epeira ventricosa</name>
    <dbReference type="NCBI Taxonomy" id="182803"/>
    <lineage>
        <taxon>Eukaryota</taxon>
        <taxon>Metazoa</taxon>
        <taxon>Ecdysozoa</taxon>
        <taxon>Arthropoda</taxon>
        <taxon>Chelicerata</taxon>
        <taxon>Arachnida</taxon>
        <taxon>Araneae</taxon>
        <taxon>Araneomorphae</taxon>
        <taxon>Entelegynae</taxon>
        <taxon>Araneoidea</taxon>
        <taxon>Araneidae</taxon>
        <taxon>Araneus</taxon>
    </lineage>
</organism>
<evidence type="ECO:0000313" key="1">
    <source>
        <dbReference type="EMBL" id="GBM91728.1"/>
    </source>
</evidence>
<name>A0A4Y2JQI0_ARAVE</name>
<reference evidence="1 2" key="1">
    <citation type="journal article" date="2019" name="Sci. Rep.">
        <title>Orb-weaving spider Araneus ventricosus genome elucidates the spidroin gene catalogue.</title>
        <authorList>
            <person name="Kono N."/>
            <person name="Nakamura H."/>
            <person name="Ohtoshi R."/>
            <person name="Moran D.A.P."/>
            <person name="Shinohara A."/>
            <person name="Yoshida Y."/>
            <person name="Fujiwara M."/>
            <person name="Mori M."/>
            <person name="Tomita M."/>
            <person name="Arakawa K."/>
        </authorList>
    </citation>
    <scope>NUCLEOTIDE SEQUENCE [LARGE SCALE GENOMIC DNA]</scope>
</reference>
<protein>
    <submittedName>
        <fullName evidence="1">Uncharacterized protein</fullName>
    </submittedName>
</protein>
<sequence length="118" mass="13745">MNDAPLSVVRAYPIHAQNDDYTKRMISTSPGWVHGDEGCCHQYRKILHSFSERRTCCCRRISNKYGPSWFHVGHGNKYVQALRIKPSRASTQHHRNGGVQWHFLILTGTWCFSYEYTT</sequence>
<accession>A0A4Y2JQI0</accession>
<dbReference type="AlphaFoldDB" id="A0A4Y2JQI0"/>
<evidence type="ECO:0000313" key="2">
    <source>
        <dbReference type="Proteomes" id="UP000499080"/>
    </source>
</evidence>
<proteinExistence type="predicted"/>